<protein>
    <submittedName>
        <fullName evidence="1">Uncharacterized protein</fullName>
    </submittedName>
</protein>
<dbReference type="EMBL" id="JADLQN010000001">
    <property type="protein sequence ID" value="MBF6353137.1"/>
    <property type="molecule type" value="Genomic_DNA"/>
</dbReference>
<evidence type="ECO:0000313" key="1">
    <source>
        <dbReference type="EMBL" id="MBF6353137.1"/>
    </source>
</evidence>
<sequence length="54" mass="5340">MSELSKNKFRTVTESLTGTDALGAEAKLEFPRGAGRGGGDLAADAQVCLGGGAG</sequence>
<keyword evidence="2" id="KW-1185">Reference proteome</keyword>
<reference evidence="1 2" key="1">
    <citation type="submission" date="2020-10" db="EMBL/GenBank/DDBJ databases">
        <title>Identification of Nocardia species via Next-generation sequencing and recognition of intraspecies genetic diversity.</title>
        <authorList>
            <person name="Li P."/>
            <person name="Li P."/>
            <person name="Lu B."/>
        </authorList>
    </citation>
    <scope>NUCLEOTIDE SEQUENCE [LARGE SCALE GENOMIC DNA]</scope>
    <source>
        <strain evidence="1 2">BJ06-0143</strain>
    </source>
</reference>
<accession>A0ABS0D3S9</accession>
<comment type="caution">
    <text evidence="1">The sequence shown here is derived from an EMBL/GenBank/DDBJ whole genome shotgun (WGS) entry which is preliminary data.</text>
</comment>
<dbReference type="RefSeq" id="WP_195000088.1">
    <property type="nucleotide sequence ID" value="NZ_JADLQN010000001.1"/>
</dbReference>
<name>A0ABS0D3S9_9NOCA</name>
<gene>
    <name evidence="1" type="ORF">IU449_00990</name>
</gene>
<dbReference type="Proteomes" id="UP000707731">
    <property type="component" value="Unassembled WGS sequence"/>
</dbReference>
<organism evidence="1 2">
    <name type="scientific">Nocardia higoensis</name>
    <dbReference type="NCBI Taxonomy" id="228599"/>
    <lineage>
        <taxon>Bacteria</taxon>
        <taxon>Bacillati</taxon>
        <taxon>Actinomycetota</taxon>
        <taxon>Actinomycetes</taxon>
        <taxon>Mycobacteriales</taxon>
        <taxon>Nocardiaceae</taxon>
        <taxon>Nocardia</taxon>
    </lineage>
</organism>
<proteinExistence type="predicted"/>
<evidence type="ECO:0000313" key="2">
    <source>
        <dbReference type="Proteomes" id="UP000707731"/>
    </source>
</evidence>